<dbReference type="SUPFAM" id="SSF53335">
    <property type="entry name" value="S-adenosyl-L-methionine-dependent methyltransferases"/>
    <property type="match status" value="1"/>
</dbReference>
<dbReference type="InterPro" id="IPR012967">
    <property type="entry name" value="COMT_dimerisation"/>
</dbReference>
<dbReference type="InterPro" id="IPR036388">
    <property type="entry name" value="WH-like_DNA-bd_sf"/>
</dbReference>
<evidence type="ECO:0000256" key="7">
    <source>
        <dbReference type="ARBA" id="ARBA00045231"/>
    </source>
</evidence>
<evidence type="ECO:0000256" key="8">
    <source>
        <dbReference type="PIRSR" id="PIRSR005739-1"/>
    </source>
</evidence>
<keyword evidence="2 11" id="KW-0489">Methyltransferase</keyword>
<dbReference type="OMA" id="ADFSLHM"/>
<dbReference type="Proteomes" id="UP000238479">
    <property type="component" value="Chromosome 1"/>
</dbReference>
<dbReference type="AlphaFoldDB" id="A0A2P6S813"/>
<evidence type="ECO:0000256" key="3">
    <source>
        <dbReference type="ARBA" id="ARBA00022679"/>
    </source>
</evidence>
<dbReference type="GO" id="GO:0032259">
    <property type="term" value="P:methylation"/>
    <property type="evidence" value="ECO:0007669"/>
    <property type="project" value="UniProtKB-KW"/>
</dbReference>
<evidence type="ECO:0000256" key="2">
    <source>
        <dbReference type="ARBA" id="ARBA00022603"/>
    </source>
</evidence>
<gene>
    <name evidence="11" type="ORF">RchiOBHm_Chr1g0317931</name>
</gene>
<keyword evidence="4" id="KW-0949">S-adenosyl-L-methionine</keyword>
<dbReference type="Pfam" id="PF00891">
    <property type="entry name" value="Methyltransf_2"/>
    <property type="match status" value="1"/>
</dbReference>
<dbReference type="GO" id="GO:0047763">
    <property type="term" value="F:caffeate O-methyltransferase activity"/>
    <property type="evidence" value="ECO:0007669"/>
    <property type="project" value="UniProtKB-EC"/>
</dbReference>
<dbReference type="SUPFAM" id="SSF46785">
    <property type="entry name" value="Winged helix' DNA-binding domain"/>
    <property type="match status" value="1"/>
</dbReference>
<dbReference type="EMBL" id="PDCK01000039">
    <property type="protein sequence ID" value="PRQ54822.1"/>
    <property type="molecule type" value="Genomic_DNA"/>
</dbReference>
<dbReference type="Gene3D" id="3.40.50.150">
    <property type="entry name" value="Vaccinia Virus protein VP39"/>
    <property type="match status" value="1"/>
</dbReference>
<dbReference type="InterPro" id="IPR036390">
    <property type="entry name" value="WH_DNA-bd_sf"/>
</dbReference>
<comment type="function">
    <text evidence="7">Catalyzes the conversion of caffeic acid to ferulic acid and of 5-hydroxyferulic acid to sinapic acid. The resulting products may subsequently be converted to the corresponding alcohols that are incorporated into lignins.</text>
</comment>
<protein>
    <recommendedName>
        <fullName evidence="6">caffeate O-methyltransferase</fullName>
        <ecNumber evidence="6">2.1.1.68</ecNumber>
    </recommendedName>
</protein>
<evidence type="ECO:0000256" key="5">
    <source>
        <dbReference type="ARBA" id="ARBA00022733"/>
    </source>
</evidence>
<keyword evidence="3 11" id="KW-0808">Transferase</keyword>
<dbReference type="Gene3D" id="1.10.10.10">
    <property type="entry name" value="Winged helix-like DNA-binding domain superfamily/Winged helix DNA-binding domain"/>
    <property type="match status" value="1"/>
</dbReference>
<dbReference type="InterPro" id="IPR001077">
    <property type="entry name" value="COMT_C"/>
</dbReference>
<evidence type="ECO:0000256" key="1">
    <source>
        <dbReference type="ARBA" id="ARBA00004928"/>
    </source>
</evidence>
<accession>A0A2P6S813</accession>
<comment type="caution">
    <text evidence="11">The sequence shown here is derived from an EMBL/GenBank/DDBJ whole genome shotgun (WGS) entry which is preliminary data.</text>
</comment>
<evidence type="ECO:0000259" key="10">
    <source>
        <dbReference type="Pfam" id="PF08100"/>
    </source>
</evidence>
<feature type="domain" description="O-methyltransferase C-terminal" evidence="9">
    <location>
        <begin position="140"/>
        <end position="345"/>
    </location>
</feature>
<dbReference type="FunFam" id="3.40.50.150:FF:000061">
    <property type="entry name" value="Caffeic acid O-methyltransferase"/>
    <property type="match status" value="1"/>
</dbReference>
<proteinExistence type="predicted"/>
<name>A0A2P6S813_ROSCH</name>
<feature type="active site" description="Proton acceptor" evidence="8">
    <location>
        <position position="269"/>
    </location>
</feature>
<dbReference type="PROSITE" id="PS51683">
    <property type="entry name" value="SAM_OMT_II"/>
    <property type="match status" value="1"/>
</dbReference>
<comment type="pathway">
    <text evidence="1">Aromatic compound metabolism; phenylpropanoid biosynthesis.</text>
</comment>
<dbReference type="Gramene" id="PRQ54822">
    <property type="protein sequence ID" value="PRQ54822"/>
    <property type="gene ID" value="RchiOBHm_Chr1g0317931"/>
</dbReference>
<dbReference type="STRING" id="74649.A0A2P6S813"/>
<dbReference type="InterPro" id="IPR029063">
    <property type="entry name" value="SAM-dependent_MTases_sf"/>
</dbReference>
<organism evidence="11 12">
    <name type="scientific">Rosa chinensis</name>
    <name type="common">China rose</name>
    <dbReference type="NCBI Taxonomy" id="74649"/>
    <lineage>
        <taxon>Eukaryota</taxon>
        <taxon>Viridiplantae</taxon>
        <taxon>Streptophyta</taxon>
        <taxon>Embryophyta</taxon>
        <taxon>Tracheophyta</taxon>
        <taxon>Spermatophyta</taxon>
        <taxon>Magnoliopsida</taxon>
        <taxon>eudicotyledons</taxon>
        <taxon>Gunneridae</taxon>
        <taxon>Pentapetalae</taxon>
        <taxon>rosids</taxon>
        <taxon>fabids</taxon>
        <taxon>Rosales</taxon>
        <taxon>Rosaceae</taxon>
        <taxon>Rosoideae</taxon>
        <taxon>Rosoideae incertae sedis</taxon>
        <taxon>Rosa</taxon>
    </lineage>
</organism>
<dbReference type="InterPro" id="IPR016461">
    <property type="entry name" value="COMT-like"/>
</dbReference>
<evidence type="ECO:0000313" key="11">
    <source>
        <dbReference type="EMBL" id="PRQ54822.1"/>
    </source>
</evidence>
<dbReference type="GO" id="GO:0046983">
    <property type="term" value="F:protein dimerization activity"/>
    <property type="evidence" value="ECO:0007669"/>
    <property type="project" value="InterPro"/>
</dbReference>
<keyword evidence="12" id="KW-1185">Reference proteome</keyword>
<evidence type="ECO:0000259" key="9">
    <source>
        <dbReference type="Pfam" id="PF00891"/>
    </source>
</evidence>
<dbReference type="GO" id="GO:0009809">
    <property type="term" value="P:lignin biosynthetic process"/>
    <property type="evidence" value="ECO:0007669"/>
    <property type="project" value="UniProtKB-KW"/>
</dbReference>
<sequence length="363" mass="39877">MMSTKEEEEEESFSYAMQLVTSNVLPMSMQSAVELGVFDMIAKAGAGAGLSSSQIAAQLGTQNPEAPMMLDRILRLLASHSVLNCTVVNANDDDHVDGPNFQRVYSLAPVSKYFVKSDEDGVSLGALLALTQDKVFLDSWFQLKGAVVEGGIPFNRVHGTHAFEYPGLDPRFNQLFNTAMCNHTTIVIKKILDLYNGFELLKQLVDVGGGLGVTLSLITSRYPHIKGINFDLPHVIKDAPSYTGVEHVGGDMFASVPSGDAIFMKWILHDWNDEHCLKLLKNCYNAIPDNGKIIVVEALLPVLPGTSTATKSTCQMDVSMMTQNPGGKERSEQEFIALATAAGFRGIRYECFVCNFWVMEFFK</sequence>
<keyword evidence="5" id="KW-0438">Lignin biosynthesis</keyword>
<dbReference type="PIRSF" id="PIRSF005739">
    <property type="entry name" value="O-mtase"/>
    <property type="match status" value="1"/>
</dbReference>
<evidence type="ECO:0000256" key="6">
    <source>
        <dbReference type="ARBA" id="ARBA00039011"/>
    </source>
</evidence>
<dbReference type="FunFam" id="1.10.10.10:FF:000357">
    <property type="entry name" value="Caffeic acid 3-O-methyltransferase"/>
    <property type="match status" value="1"/>
</dbReference>
<dbReference type="PANTHER" id="PTHR11746">
    <property type="entry name" value="O-METHYLTRANSFERASE"/>
    <property type="match status" value="1"/>
</dbReference>
<dbReference type="OrthoDB" id="1606438at2759"/>
<feature type="domain" description="O-methyltransferase dimerisation" evidence="10">
    <location>
        <begin position="17"/>
        <end position="117"/>
    </location>
</feature>
<reference evidence="11 12" key="1">
    <citation type="journal article" date="2018" name="Nat. Genet.">
        <title>The Rosa genome provides new insights in the design of modern roses.</title>
        <authorList>
            <person name="Bendahmane M."/>
        </authorList>
    </citation>
    <scope>NUCLEOTIDE SEQUENCE [LARGE SCALE GENOMIC DNA]</scope>
    <source>
        <strain evidence="12">cv. Old Blush</strain>
    </source>
</reference>
<dbReference type="EC" id="2.1.1.68" evidence="6"/>
<evidence type="ECO:0000313" key="12">
    <source>
        <dbReference type="Proteomes" id="UP000238479"/>
    </source>
</evidence>
<dbReference type="Pfam" id="PF08100">
    <property type="entry name" value="Dimerisation"/>
    <property type="match status" value="1"/>
</dbReference>
<evidence type="ECO:0000256" key="4">
    <source>
        <dbReference type="ARBA" id="ARBA00022691"/>
    </source>
</evidence>